<dbReference type="Gene3D" id="3.90.550.10">
    <property type="entry name" value="Spore Coat Polysaccharide Biosynthesis Protein SpsA, Chain A"/>
    <property type="match status" value="1"/>
</dbReference>
<keyword evidence="2" id="KW-0328">Glycosyltransferase</keyword>
<comment type="caution">
    <text evidence="2">The sequence shown here is derived from an EMBL/GenBank/DDBJ whole genome shotgun (WGS) entry which is preliminary data.</text>
</comment>
<dbReference type="InterPro" id="IPR029044">
    <property type="entry name" value="Nucleotide-diphossugar_trans"/>
</dbReference>
<evidence type="ECO:0000313" key="2">
    <source>
        <dbReference type="EMBL" id="MCE0745352.1"/>
    </source>
</evidence>
<protein>
    <submittedName>
        <fullName evidence="2">Glycosyltransferase</fullName>
        <ecNumber evidence="2">2.4.-.-</ecNumber>
    </submittedName>
</protein>
<evidence type="ECO:0000259" key="1">
    <source>
        <dbReference type="Pfam" id="PF00535"/>
    </source>
</evidence>
<dbReference type="EMBL" id="JAJSOJ010000069">
    <property type="protein sequence ID" value="MCE0745352.1"/>
    <property type="molecule type" value="Genomic_DNA"/>
</dbReference>
<evidence type="ECO:0000313" key="3">
    <source>
        <dbReference type="Proteomes" id="UP001521074"/>
    </source>
</evidence>
<dbReference type="EC" id="2.4.-.-" evidence="2"/>
<feature type="non-terminal residue" evidence="2">
    <location>
        <position position="135"/>
    </location>
</feature>
<dbReference type="InterPro" id="IPR001173">
    <property type="entry name" value="Glyco_trans_2-like"/>
</dbReference>
<dbReference type="SUPFAM" id="SSF53448">
    <property type="entry name" value="Nucleotide-diphospho-sugar transferases"/>
    <property type="match status" value="1"/>
</dbReference>
<accession>A0ABS8VWK0</accession>
<name>A0ABS8VWK0_9PROT</name>
<dbReference type="PANTHER" id="PTHR22916:SF3">
    <property type="entry name" value="UDP-GLCNAC:BETAGAL BETA-1,3-N-ACETYLGLUCOSAMINYLTRANSFERASE-LIKE PROTEIN 1"/>
    <property type="match status" value="1"/>
</dbReference>
<sequence>MKISVALATYNGAQYLREQLDSIAKQTILPFELVVSDDGSTDQTLDIILDFASTVSFPVRILENKQKLGYRRNFLHVAKACYGEAVAFCDQDDIWHNDKLERAGKALRHKDVLLFHHEAETFSDKENINTKKIQK</sequence>
<gene>
    <name evidence="2" type="ORF">LWC05_15875</name>
</gene>
<keyword evidence="2" id="KW-0808">Transferase</keyword>
<reference evidence="2 3" key="1">
    <citation type="submission" date="2021-12" db="EMBL/GenBank/DDBJ databases">
        <title>Genome sequence of Acetobacter sicerae DmPark20a_162.</title>
        <authorList>
            <person name="Chaston J.M."/>
        </authorList>
    </citation>
    <scope>NUCLEOTIDE SEQUENCE [LARGE SCALE GENOMIC DNA]</scope>
    <source>
        <strain evidence="2 3">DmPark20a_162</strain>
    </source>
</reference>
<organism evidence="2 3">
    <name type="scientific">Acetobacter sicerae</name>
    <dbReference type="NCBI Taxonomy" id="85325"/>
    <lineage>
        <taxon>Bacteria</taxon>
        <taxon>Pseudomonadati</taxon>
        <taxon>Pseudomonadota</taxon>
        <taxon>Alphaproteobacteria</taxon>
        <taxon>Acetobacterales</taxon>
        <taxon>Acetobacteraceae</taxon>
        <taxon>Acetobacter</taxon>
    </lineage>
</organism>
<feature type="domain" description="Glycosyltransferase 2-like" evidence="1">
    <location>
        <begin position="4"/>
        <end position="112"/>
    </location>
</feature>
<dbReference type="GO" id="GO:0016757">
    <property type="term" value="F:glycosyltransferase activity"/>
    <property type="evidence" value="ECO:0007669"/>
    <property type="project" value="UniProtKB-KW"/>
</dbReference>
<dbReference type="PANTHER" id="PTHR22916">
    <property type="entry name" value="GLYCOSYLTRANSFERASE"/>
    <property type="match status" value="1"/>
</dbReference>
<dbReference type="Proteomes" id="UP001521074">
    <property type="component" value="Unassembled WGS sequence"/>
</dbReference>
<keyword evidence="3" id="KW-1185">Reference proteome</keyword>
<dbReference type="RefSeq" id="WP_232879009.1">
    <property type="nucleotide sequence ID" value="NZ_JAJSOJ010000069.1"/>
</dbReference>
<dbReference type="Pfam" id="PF00535">
    <property type="entry name" value="Glycos_transf_2"/>
    <property type="match status" value="1"/>
</dbReference>
<proteinExistence type="predicted"/>